<feature type="domain" description="tRNA-guanine(15) transglycosylase-like" evidence="4">
    <location>
        <begin position="10"/>
        <end position="371"/>
    </location>
</feature>
<accession>A0A1F5FPD3</accession>
<dbReference type="PANTHER" id="PTHR46499">
    <property type="entry name" value="QUEUINE TRNA-RIBOSYLTRANSFERASE"/>
    <property type="match status" value="1"/>
</dbReference>
<dbReference type="AlphaFoldDB" id="A0A1F5FPD3"/>
<evidence type="ECO:0000256" key="3">
    <source>
        <dbReference type="ARBA" id="ARBA00022694"/>
    </source>
</evidence>
<dbReference type="GO" id="GO:0008479">
    <property type="term" value="F:tRNA-guanosine(34) queuine transglycosylase activity"/>
    <property type="evidence" value="ECO:0007669"/>
    <property type="project" value="InterPro"/>
</dbReference>
<dbReference type="EMBL" id="MFAQ01000045">
    <property type="protein sequence ID" value="OGD81394.1"/>
    <property type="molecule type" value="Genomic_DNA"/>
</dbReference>
<name>A0A1F5FPD3_9BACT</name>
<dbReference type="NCBIfam" id="TIGR00430">
    <property type="entry name" value="Q_tRNA_tgt"/>
    <property type="match status" value="1"/>
</dbReference>
<evidence type="ECO:0000313" key="5">
    <source>
        <dbReference type="EMBL" id="OGD81394.1"/>
    </source>
</evidence>
<dbReference type="PANTHER" id="PTHR46499:SF1">
    <property type="entry name" value="QUEUINE TRNA-RIBOSYLTRANSFERASE"/>
    <property type="match status" value="1"/>
</dbReference>
<reference evidence="5 6" key="1">
    <citation type="journal article" date="2016" name="Nat. Commun.">
        <title>Thousands of microbial genomes shed light on interconnected biogeochemical processes in an aquifer system.</title>
        <authorList>
            <person name="Anantharaman K."/>
            <person name="Brown C.T."/>
            <person name="Hug L.A."/>
            <person name="Sharon I."/>
            <person name="Castelle C.J."/>
            <person name="Probst A.J."/>
            <person name="Thomas B.C."/>
            <person name="Singh A."/>
            <person name="Wilkins M.J."/>
            <person name="Karaoz U."/>
            <person name="Brodie E.L."/>
            <person name="Williams K.H."/>
            <person name="Hubbard S.S."/>
            <person name="Banfield J.F."/>
        </authorList>
    </citation>
    <scope>NUCLEOTIDE SEQUENCE [LARGE SCALE GENOMIC DNA]</scope>
</reference>
<comment type="caution">
    <text evidence="5">The sequence shown here is derived from an EMBL/GenBank/DDBJ whole genome shotgun (WGS) entry which is preliminary data.</text>
</comment>
<keyword evidence="3" id="KW-0819">tRNA processing</keyword>
<dbReference type="GO" id="GO:0005829">
    <property type="term" value="C:cytosol"/>
    <property type="evidence" value="ECO:0007669"/>
    <property type="project" value="TreeGrafter"/>
</dbReference>
<organism evidence="5 6">
    <name type="scientific">Candidatus Collierbacteria bacterium RIFOXYD1_FULL_40_9</name>
    <dbReference type="NCBI Taxonomy" id="1817731"/>
    <lineage>
        <taxon>Bacteria</taxon>
        <taxon>Candidatus Collieribacteriota</taxon>
    </lineage>
</organism>
<evidence type="ECO:0000256" key="2">
    <source>
        <dbReference type="ARBA" id="ARBA00022679"/>
    </source>
</evidence>
<dbReference type="Proteomes" id="UP000179237">
    <property type="component" value="Unassembled WGS sequence"/>
</dbReference>
<dbReference type="InterPro" id="IPR002616">
    <property type="entry name" value="tRNA_ribo_trans-like"/>
</dbReference>
<dbReference type="InterPro" id="IPR004803">
    <property type="entry name" value="TGT"/>
</dbReference>
<dbReference type="GO" id="GO:0008616">
    <property type="term" value="P:tRNA queuosine(34) biosynthetic process"/>
    <property type="evidence" value="ECO:0007669"/>
    <property type="project" value="TreeGrafter"/>
</dbReference>
<keyword evidence="2" id="KW-0808">Transferase</keyword>
<dbReference type="InterPro" id="IPR050076">
    <property type="entry name" value="ArchSynthase1/Queuine_TRR"/>
</dbReference>
<evidence type="ECO:0000256" key="1">
    <source>
        <dbReference type="ARBA" id="ARBA00022676"/>
    </source>
</evidence>
<dbReference type="InterPro" id="IPR036511">
    <property type="entry name" value="TGT-like_sf"/>
</dbReference>
<gene>
    <name evidence="5" type="ORF">A2572_01170</name>
</gene>
<dbReference type="NCBIfam" id="TIGR00449">
    <property type="entry name" value="tgt_general"/>
    <property type="match status" value="1"/>
</dbReference>
<dbReference type="Pfam" id="PF01702">
    <property type="entry name" value="TGT"/>
    <property type="match status" value="1"/>
</dbReference>
<keyword evidence="1" id="KW-0328">Glycosyltransferase</keyword>
<dbReference type="SUPFAM" id="SSF51713">
    <property type="entry name" value="tRNA-guanine transglycosylase"/>
    <property type="match status" value="1"/>
</dbReference>
<dbReference type="Gene3D" id="3.20.20.105">
    <property type="entry name" value="Queuine tRNA-ribosyltransferase-like"/>
    <property type="match status" value="1"/>
</dbReference>
<evidence type="ECO:0000313" key="6">
    <source>
        <dbReference type="Proteomes" id="UP000179237"/>
    </source>
</evidence>
<evidence type="ECO:0000259" key="4">
    <source>
        <dbReference type="Pfam" id="PF01702"/>
    </source>
</evidence>
<protein>
    <recommendedName>
        <fullName evidence="4">tRNA-guanine(15) transglycosylase-like domain-containing protein</fullName>
    </recommendedName>
</protein>
<proteinExistence type="predicted"/>
<sequence length="379" mass="42163">MFGFKRNKDKTGLITTERGQINTPVFMPVGTAATVKALDSKDIESTKAEIILANTYHLYLRPGDKHVAKMGGVSQYMNWNKPMLTDSGGFQVFSLGQGNGGGSLVKIDELGVTFKSHLDGTTHRFTPEIAMDIQKNLGADIIMAFDECTPDKADNSYTREALDRTHRWAEQSIAQWEKNGKISAQGKAQALFGIIQGARSKDLRRESAKFICSLPFSGIALGGETIGYNMEGTLEVIEWIKDLLPADKPIYTMGLGLDPENIVKAFLAGVDMADCVAPTRLARNGALYFGELRGGKFESEFEKGRLNINGERFKGDKGVIMEGCDCYTCQSGYSRDYLRHLYRSKELSYYRLASIHNVRFMVRLSEQIRKERQKNASSS</sequence>